<accession>A0ABU3D895</accession>
<dbReference type="InterPro" id="IPR025366">
    <property type="entry name" value="DUF4270"/>
</dbReference>
<proteinExistence type="predicted"/>
<organism evidence="2 3">
    <name type="scientific">Autumnicola musiva</name>
    <dbReference type="NCBI Taxonomy" id="3075589"/>
    <lineage>
        <taxon>Bacteria</taxon>
        <taxon>Pseudomonadati</taxon>
        <taxon>Bacteroidota</taxon>
        <taxon>Flavobacteriia</taxon>
        <taxon>Flavobacteriales</taxon>
        <taxon>Flavobacteriaceae</taxon>
        <taxon>Autumnicola</taxon>
    </lineage>
</organism>
<protein>
    <submittedName>
        <fullName evidence="2">DUF4270 domain-containing protein</fullName>
    </submittedName>
</protein>
<dbReference type="Proteomes" id="UP001262582">
    <property type="component" value="Unassembled WGS sequence"/>
</dbReference>
<evidence type="ECO:0000313" key="3">
    <source>
        <dbReference type="Proteomes" id="UP001262582"/>
    </source>
</evidence>
<keyword evidence="1" id="KW-0732">Signal</keyword>
<gene>
    <name evidence="2" type="ORF">RM539_14260</name>
</gene>
<dbReference type="EMBL" id="JAVRHK010000011">
    <property type="protein sequence ID" value="MDT0677747.1"/>
    <property type="molecule type" value="Genomic_DNA"/>
</dbReference>
<sequence>MNFKRLMVKITTLSVVVFSFFACDEDYSTVGGEVIENPTNVEMLETEVTAWSKKLDTVQTNNQPAYLLGAYNNELYGLSEASITAQLSLTTANPNFGTEPVLDSVVLRIPYFSSTVEGSENDEVEYALDSIYGNPASPIKLAVYESGYYLNDYDPDSGFEDRQQYFSNQQNLIEQNLRGEELYQNDNFVPSNRAVVSYEPAADAESDTVVSAPALRLQLPVEYFQEKILDREGDAELSNNSNFRNYLRGLFIKAEAVNQAGHMSLLNFGSSDAGVTLYYKQLQEVEGEEDTLVRSSYRFTLGANIVNTFEGEYPDEILQNIQQSNSELGAENLYLKGGEGSMAIIELFQNEGELEQLRENNWLINEANLSFYVNQAAVEGIREPERIYLYNLENNTILVDYSYDTGTNAADPSNSLTSFSSRLERDADETGVRYTVRLTQHVNNILNEDADNVRLGLVIVPNINSVVLRSSNGSISGPYQSGVRGGEVETVPAVSVLSPEGTVLYGNLADDEEKRLKLRIYYTETNQ</sequence>
<comment type="caution">
    <text evidence="2">The sequence shown here is derived from an EMBL/GenBank/DDBJ whole genome shotgun (WGS) entry which is preliminary data.</text>
</comment>
<feature type="chain" id="PRO_5046353784" evidence="1">
    <location>
        <begin position="25"/>
        <end position="527"/>
    </location>
</feature>
<feature type="signal peptide" evidence="1">
    <location>
        <begin position="1"/>
        <end position="24"/>
    </location>
</feature>
<evidence type="ECO:0000256" key="1">
    <source>
        <dbReference type="SAM" id="SignalP"/>
    </source>
</evidence>
<evidence type="ECO:0000313" key="2">
    <source>
        <dbReference type="EMBL" id="MDT0677747.1"/>
    </source>
</evidence>
<reference evidence="2 3" key="1">
    <citation type="submission" date="2023-09" db="EMBL/GenBank/DDBJ databases">
        <authorList>
            <person name="Rey-Velasco X."/>
        </authorList>
    </citation>
    <scope>NUCLEOTIDE SEQUENCE [LARGE SCALE GENOMIC DNA]</scope>
    <source>
        <strain evidence="2 3">F117</strain>
    </source>
</reference>
<dbReference type="RefSeq" id="WP_311504089.1">
    <property type="nucleotide sequence ID" value="NZ_JAVRHK010000011.1"/>
</dbReference>
<name>A0ABU3D895_9FLAO</name>
<dbReference type="PROSITE" id="PS51257">
    <property type="entry name" value="PROKAR_LIPOPROTEIN"/>
    <property type="match status" value="1"/>
</dbReference>
<dbReference type="Pfam" id="PF14092">
    <property type="entry name" value="DUF4270"/>
    <property type="match status" value="1"/>
</dbReference>
<keyword evidence="3" id="KW-1185">Reference proteome</keyword>